<name>A0A495EA42_9MICC</name>
<gene>
    <name evidence="4" type="ORF">C8D78_3312</name>
</gene>
<accession>A0A495EA42</accession>
<keyword evidence="1" id="KW-0378">Hydrolase</keyword>
<evidence type="ECO:0000313" key="4">
    <source>
        <dbReference type="EMBL" id="RKR13656.1"/>
    </source>
</evidence>
<reference evidence="4 5" key="1">
    <citation type="submission" date="2018-10" db="EMBL/GenBank/DDBJ databases">
        <title>Genomic Encyclopedia of Type Strains, Phase IV (KMG-IV): sequencing the most valuable type-strain genomes for metagenomic binning, comparative biology and taxonomic classification.</title>
        <authorList>
            <person name="Goeker M."/>
        </authorList>
    </citation>
    <scope>NUCLEOTIDE SEQUENCE [LARGE SCALE GENOMIC DNA]</scope>
    <source>
        <strain evidence="4 5">DSM 25586</strain>
    </source>
</reference>
<dbReference type="InterPro" id="IPR003010">
    <property type="entry name" value="C-N_Hydrolase"/>
</dbReference>
<dbReference type="PANTHER" id="PTHR43674">
    <property type="entry name" value="NITRILASE C965.09-RELATED"/>
    <property type="match status" value="1"/>
</dbReference>
<evidence type="ECO:0000259" key="3">
    <source>
        <dbReference type="PROSITE" id="PS50263"/>
    </source>
</evidence>
<proteinExistence type="predicted"/>
<dbReference type="InterPro" id="IPR036526">
    <property type="entry name" value="C-N_Hydrolase_sf"/>
</dbReference>
<sequence length="303" mass="33105">MRVLSIAAIQTKPVPYDVEATWERFAAQAETAKELGPEVDIIVAPELLLAAPGEFLLPDSEGETRSAGPIPSALTDRIADLARRLGVWLVPGSLLETEDGNTYNTAIAVSPDGEIVARYRKLFPWRPFETTTPGDSFVTFDIPGRGRVGLAICFDGSFPEVARQLAWLGAEVIIQPTLTTTRDREMEIVMSRANAFANQIYVVNVNGADPSAVGESVIVDPEGTIMQHARGGEEILYGVLDLDRVTQVRRYGTHGINRPWAQLHDQEGILRYPMYGGAHFHPPAWSTPDPDDSRVNQLSASTA</sequence>
<dbReference type="InterPro" id="IPR050345">
    <property type="entry name" value="Aliph_Amidase/BUP"/>
</dbReference>
<dbReference type="AlphaFoldDB" id="A0A495EA42"/>
<dbReference type="EMBL" id="RBIR01000009">
    <property type="protein sequence ID" value="RKR13656.1"/>
    <property type="molecule type" value="Genomic_DNA"/>
</dbReference>
<evidence type="ECO:0000313" key="5">
    <source>
        <dbReference type="Proteomes" id="UP000276055"/>
    </source>
</evidence>
<protein>
    <submittedName>
        <fullName evidence="4">Formamidase</fullName>
    </submittedName>
</protein>
<dbReference type="RefSeq" id="WP_120954939.1">
    <property type="nucleotide sequence ID" value="NZ_RBIR01000009.1"/>
</dbReference>
<feature type="region of interest" description="Disordered" evidence="2">
    <location>
        <begin position="281"/>
        <end position="303"/>
    </location>
</feature>
<evidence type="ECO:0000256" key="1">
    <source>
        <dbReference type="ARBA" id="ARBA00022801"/>
    </source>
</evidence>
<organism evidence="4 5">
    <name type="scientific">Arthrobacter oryzae</name>
    <dbReference type="NCBI Taxonomy" id="409290"/>
    <lineage>
        <taxon>Bacteria</taxon>
        <taxon>Bacillati</taxon>
        <taxon>Actinomycetota</taxon>
        <taxon>Actinomycetes</taxon>
        <taxon>Micrococcales</taxon>
        <taxon>Micrococcaceae</taxon>
        <taxon>Arthrobacter</taxon>
    </lineage>
</organism>
<dbReference type="PROSITE" id="PS50263">
    <property type="entry name" value="CN_HYDROLASE"/>
    <property type="match status" value="1"/>
</dbReference>
<dbReference type="OrthoDB" id="9811121at2"/>
<feature type="domain" description="CN hydrolase" evidence="3">
    <location>
        <begin position="4"/>
        <end position="242"/>
    </location>
</feature>
<dbReference type="CDD" id="cd07197">
    <property type="entry name" value="nitrilase"/>
    <property type="match status" value="1"/>
</dbReference>
<dbReference type="Gene3D" id="3.60.110.10">
    <property type="entry name" value="Carbon-nitrogen hydrolase"/>
    <property type="match status" value="1"/>
</dbReference>
<dbReference type="Proteomes" id="UP000276055">
    <property type="component" value="Unassembled WGS sequence"/>
</dbReference>
<dbReference type="PANTHER" id="PTHR43674:SF2">
    <property type="entry name" value="BETA-UREIDOPROPIONASE"/>
    <property type="match status" value="1"/>
</dbReference>
<dbReference type="SUPFAM" id="SSF56317">
    <property type="entry name" value="Carbon-nitrogen hydrolase"/>
    <property type="match status" value="1"/>
</dbReference>
<comment type="caution">
    <text evidence="4">The sequence shown here is derived from an EMBL/GenBank/DDBJ whole genome shotgun (WGS) entry which is preliminary data.</text>
</comment>
<dbReference type="GO" id="GO:0016811">
    <property type="term" value="F:hydrolase activity, acting on carbon-nitrogen (but not peptide) bonds, in linear amides"/>
    <property type="evidence" value="ECO:0007669"/>
    <property type="project" value="UniProtKB-ARBA"/>
</dbReference>
<evidence type="ECO:0000256" key="2">
    <source>
        <dbReference type="SAM" id="MobiDB-lite"/>
    </source>
</evidence>
<dbReference type="Pfam" id="PF00795">
    <property type="entry name" value="CN_hydrolase"/>
    <property type="match status" value="1"/>
</dbReference>